<feature type="region of interest" description="Disordered" evidence="1">
    <location>
        <begin position="83"/>
        <end position="107"/>
    </location>
</feature>
<reference evidence="2 3" key="1">
    <citation type="submission" date="2008-07" db="EMBL/GenBank/DDBJ databases">
        <authorList>
            <person name="El-Sayed N."/>
            <person name="Caler E."/>
            <person name="Inman J."/>
            <person name="Amedeo P."/>
            <person name="Hass B."/>
            <person name="Wortman J."/>
        </authorList>
    </citation>
    <scope>NUCLEOTIDE SEQUENCE [LARGE SCALE GENOMIC DNA]</scope>
    <source>
        <strain evidence="3">ATCC 50983 / TXsc</strain>
    </source>
</reference>
<evidence type="ECO:0000313" key="2">
    <source>
        <dbReference type="EMBL" id="EER15120.1"/>
    </source>
</evidence>
<protein>
    <submittedName>
        <fullName evidence="2">Uncharacterized protein</fullName>
    </submittedName>
</protein>
<evidence type="ECO:0000313" key="3">
    <source>
        <dbReference type="Proteomes" id="UP000007800"/>
    </source>
</evidence>
<keyword evidence="3" id="KW-1185">Reference proteome</keyword>
<accession>C5KKK8</accession>
<name>C5KKK8_PERM5</name>
<evidence type="ECO:0000256" key="1">
    <source>
        <dbReference type="SAM" id="MobiDB-lite"/>
    </source>
</evidence>
<sequence>MAESTHSSTTSQGRPSGAESTGSDSATPEGAPIEAAIRRRSKERWGLGDSTALLLGGDEPYMEPRSPIATVSYFDSSQRSQALESIGYGPDPSTTAEDSREGVDENNGASIEQSMSIEELWDKVLHDTLYLDIVGATNACNKLIIHPDADDFQVALSNRMGLVLTAVTSVTLEGVTCVQDRSGSFSVSEFSLNTTSMGQQSASPQ</sequence>
<dbReference type="AlphaFoldDB" id="C5KKK8"/>
<dbReference type="GeneID" id="9062003"/>
<dbReference type="RefSeq" id="XP_002783324.1">
    <property type="nucleotide sequence ID" value="XM_002783278.1"/>
</dbReference>
<feature type="compositionally biased region" description="Polar residues" evidence="1">
    <location>
        <begin position="1"/>
        <end position="26"/>
    </location>
</feature>
<dbReference type="EMBL" id="GG673688">
    <property type="protein sequence ID" value="EER15120.1"/>
    <property type="molecule type" value="Genomic_DNA"/>
</dbReference>
<gene>
    <name evidence="2" type="ORF">Pmar_PMAR023446</name>
</gene>
<organism evidence="3">
    <name type="scientific">Perkinsus marinus (strain ATCC 50983 / TXsc)</name>
    <dbReference type="NCBI Taxonomy" id="423536"/>
    <lineage>
        <taxon>Eukaryota</taxon>
        <taxon>Sar</taxon>
        <taxon>Alveolata</taxon>
        <taxon>Perkinsozoa</taxon>
        <taxon>Perkinsea</taxon>
        <taxon>Perkinsida</taxon>
        <taxon>Perkinsidae</taxon>
        <taxon>Perkinsus</taxon>
    </lineage>
</organism>
<proteinExistence type="predicted"/>
<dbReference type="Proteomes" id="UP000007800">
    <property type="component" value="Unassembled WGS sequence"/>
</dbReference>
<feature type="region of interest" description="Disordered" evidence="1">
    <location>
        <begin position="1"/>
        <end position="42"/>
    </location>
</feature>
<dbReference type="InParanoid" id="C5KKK8"/>